<dbReference type="RefSeq" id="WP_093263484.1">
    <property type="nucleotide sequence ID" value="NZ_FNKK01000002.1"/>
</dbReference>
<comment type="catalytic activity">
    <reaction evidence="1">
        <text>ATP + protein L-histidine = ADP + protein N-phospho-L-histidine.</text>
        <dbReference type="EC" id="2.7.13.3"/>
    </reaction>
</comment>
<organism evidence="12 13">
    <name type="scientific">Thermostaphylospora chromogena</name>
    <dbReference type="NCBI Taxonomy" id="35622"/>
    <lineage>
        <taxon>Bacteria</taxon>
        <taxon>Bacillati</taxon>
        <taxon>Actinomycetota</taxon>
        <taxon>Actinomycetes</taxon>
        <taxon>Streptosporangiales</taxon>
        <taxon>Thermomonosporaceae</taxon>
        <taxon>Thermostaphylospora</taxon>
    </lineage>
</organism>
<proteinExistence type="predicted"/>
<dbReference type="GO" id="GO:0016020">
    <property type="term" value="C:membrane"/>
    <property type="evidence" value="ECO:0007669"/>
    <property type="project" value="InterPro"/>
</dbReference>
<evidence type="ECO:0000256" key="6">
    <source>
        <dbReference type="ARBA" id="ARBA00022777"/>
    </source>
</evidence>
<gene>
    <name evidence="12" type="ORF">SAMN04489764_1451</name>
</gene>
<dbReference type="GO" id="GO:0005524">
    <property type="term" value="F:ATP binding"/>
    <property type="evidence" value="ECO:0007669"/>
    <property type="project" value="UniProtKB-KW"/>
</dbReference>
<dbReference type="Pfam" id="PF07730">
    <property type="entry name" value="HisKA_3"/>
    <property type="match status" value="1"/>
</dbReference>
<dbReference type="InterPro" id="IPR050482">
    <property type="entry name" value="Sensor_HK_TwoCompSys"/>
</dbReference>
<feature type="transmembrane region" description="Helical" evidence="9">
    <location>
        <begin position="135"/>
        <end position="156"/>
    </location>
</feature>
<reference evidence="12 13" key="1">
    <citation type="submission" date="2016-10" db="EMBL/GenBank/DDBJ databases">
        <authorList>
            <person name="de Groot N.N."/>
        </authorList>
    </citation>
    <scope>NUCLEOTIDE SEQUENCE [LARGE SCALE GENOMIC DNA]</scope>
    <source>
        <strain evidence="12 13">DSM 43794</strain>
    </source>
</reference>
<dbReference type="AlphaFoldDB" id="A0A1H1CFH1"/>
<feature type="transmembrane region" description="Helical" evidence="9">
    <location>
        <begin position="468"/>
        <end position="490"/>
    </location>
</feature>
<keyword evidence="9" id="KW-1133">Transmembrane helix</keyword>
<dbReference type="Gene3D" id="6.10.250.2870">
    <property type="match status" value="1"/>
</dbReference>
<dbReference type="GO" id="GO:0000155">
    <property type="term" value="F:phosphorelay sensor kinase activity"/>
    <property type="evidence" value="ECO:0007669"/>
    <property type="project" value="InterPro"/>
</dbReference>
<keyword evidence="6 12" id="KW-0418">Kinase</keyword>
<keyword evidence="13" id="KW-1185">Reference proteome</keyword>
<keyword evidence="8" id="KW-0902">Two-component regulatory system</keyword>
<keyword evidence="5" id="KW-0547">Nucleotide-binding</keyword>
<dbReference type="PANTHER" id="PTHR24421">
    <property type="entry name" value="NITRATE/NITRITE SENSOR PROTEIN NARX-RELATED"/>
    <property type="match status" value="1"/>
</dbReference>
<evidence type="ECO:0000256" key="7">
    <source>
        <dbReference type="ARBA" id="ARBA00022840"/>
    </source>
</evidence>
<feature type="transmembrane region" description="Helical" evidence="9">
    <location>
        <begin position="20"/>
        <end position="50"/>
    </location>
</feature>
<feature type="domain" description="Putative sensor" evidence="11">
    <location>
        <begin position="17"/>
        <end position="190"/>
    </location>
</feature>
<dbReference type="STRING" id="35622.SAMN04489764_1451"/>
<evidence type="ECO:0000256" key="2">
    <source>
        <dbReference type="ARBA" id="ARBA00012438"/>
    </source>
</evidence>
<evidence type="ECO:0000256" key="9">
    <source>
        <dbReference type="SAM" id="Phobius"/>
    </source>
</evidence>
<name>A0A1H1CFH1_9ACTN</name>
<protein>
    <recommendedName>
        <fullName evidence="2">histidine kinase</fullName>
        <ecNumber evidence="2">2.7.13.3</ecNumber>
    </recommendedName>
</protein>
<feature type="transmembrane region" description="Helical" evidence="9">
    <location>
        <begin position="162"/>
        <end position="181"/>
    </location>
</feature>
<keyword evidence="4" id="KW-0808">Transferase</keyword>
<keyword evidence="9" id="KW-0812">Transmembrane</keyword>
<dbReference type="OrthoDB" id="5241729at2"/>
<dbReference type="GO" id="GO:0046983">
    <property type="term" value="F:protein dimerization activity"/>
    <property type="evidence" value="ECO:0007669"/>
    <property type="project" value="InterPro"/>
</dbReference>
<evidence type="ECO:0000313" key="12">
    <source>
        <dbReference type="EMBL" id="SDQ62914.1"/>
    </source>
</evidence>
<evidence type="ECO:0000313" key="13">
    <source>
        <dbReference type="Proteomes" id="UP000217103"/>
    </source>
</evidence>
<dbReference type="EMBL" id="FNKK01000002">
    <property type="protein sequence ID" value="SDQ62914.1"/>
    <property type="molecule type" value="Genomic_DNA"/>
</dbReference>
<dbReference type="PANTHER" id="PTHR24421:SF10">
    <property type="entry name" value="NITRATE_NITRITE SENSOR PROTEIN NARQ"/>
    <property type="match status" value="1"/>
</dbReference>
<feature type="transmembrane region" description="Helical" evidence="9">
    <location>
        <begin position="426"/>
        <end position="448"/>
    </location>
</feature>
<evidence type="ECO:0000256" key="3">
    <source>
        <dbReference type="ARBA" id="ARBA00022553"/>
    </source>
</evidence>
<keyword evidence="7" id="KW-0067">ATP-binding</keyword>
<evidence type="ECO:0000256" key="1">
    <source>
        <dbReference type="ARBA" id="ARBA00000085"/>
    </source>
</evidence>
<dbReference type="Pfam" id="PF13796">
    <property type="entry name" value="Sensor"/>
    <property type="match status" value="1"/>
</dbReference>
<dbReference type="EC" id="2.7.13.3" evidence="2"/>
<dbReference type="InterPro" id="IPR025828">
    <property type="entry name" value="Put_sensor_dom"/>
</dbReference>
<evidence type="ECO:0000256" key="8">
    <source>
        <dbReference type="ARBA" id="ARBA00023012"/>
    </source>
</evidence>
<dbReference type="InterPro" id="IPR011712">
    <property type="entry name" value="Sig_transdc_His_kin_sub3_dim/P"/>
</dbReference>
<sequence>MAARPSPALYARALARALTLAWLSVAGLVQAVLAVVILILSIAFGFAFFFPVTRTVVRRGAERARDRVARWSGMRIPSPYLPPPPPPVPQPDGMYRVGRTLYKTPRVPARIDRQMWMFSDPATWRDVAWRLLDPFVAAAFGVLPLLVIGYGLAVGWLWTPLAAPLGIAVAVATLAVLPWLIRAYTLWTRQILSPADRSLLDRRLRQLVRSRREAIDSQAAELRRIERELHDGAQARLVAVGMTLDAARRAAKTDPAEARALLARAREESAAALGELRRVVRGIHPPVLAERGLGDAVRALALDNPLKAEVTVDLPVRPDAPVESAAYFAIGGVLDTLARDPKVRAAHVDISHRGPRLRLAVTVNGGEDIAEGEFGEIERRLSAFDGVLAVSTAPGGPTMVTMDLPHALSGTVADETSKMPLWKTTLVVLGISLGWLPLFPQGTVPAVMKIIGTEDPGWFLALHLPEPFQWPVIVFMILLGLFLYSMVTVLPLTHERRQPDAVLPHVRDHGGR</sequence>
<evidence type="ECO:0000256" key="4">
    <source>
        <dbReference type="ARBA" id="ARBA00022679"/>
    </source>
</evidence>
<dbReference type="Proteomes" id="UP000217103">
    <property type="component" value="Unassembled WGS sequence"/>
</dbReference>
<evidence type="ECO:0000259" key="10">
    <source>
        <dbReference type="Pfam" id="PF07730"/>
    </source>
</evidence>
<evidence type="ECO:0000259" key="11">
    <source>
        <dbReference type="Pfam" id="PF13796"/>
    </source>
</evidence>
<accession>A0A1H1CFH1</accession>
<feature type="domain" description="Signal transduction histidine kinase subgroup 3 dimerisation and phosphoacceptor" evidence="10">
    <location>
        <begin position="221"/>
        <end position="288"/>
    </location>
</feature>
<keyword evidence="3" id="KW-0597">Phosphoprotein</keyword>
<keyword evidence="9" id="KW-0472">Membrane</keyword>
<evidence type="ECO:0000256" key="5">
    <source>
        <dbReference type="ARBA" id="ARBA00022741"/>
    </source>
</evidence>